<accession>A0A0U1P449</accession>
<dbReference type="AlphaFoldDB" id="A0A0U1P449"/>
<evidence type="ECO:0000313" key="1">
    <source>
        <dbReference type="EMBL" id="CRK85065.1"/>
    </source>
</evidence>
<dbReference type="RefSeq" id="WP_090639687.1">
    <property type="nucleotide sequence ID" value="NZ_CVRB01000006.1"/>
</dbReference>
<dbReference type="EMBL" id="CVRB01000006">
    <property type="protein sequence ID" value="CRK85065.1"/>
    <property type="molecule type" value="Genomic_DNA"/>
</dbReference>
<proteinExistence type="predicted"/>
<name>A0A0U1P449_9BACI</name>
<gene>
    <name evidence="1" type="ORF">BN000_05124</name>
</gene>
<dbReference type="STRING" id="1499688.BN000_05124"/>
<reference evidence="2" key="1">
    <citation type="submission" date="2015-05" db="EMBL/GenBank/DDBJ databases">
        <authorList>
            <person name="Urmite Genomes"/>
        </authorList>
    </citation>
    <scope>NUCLEOTIDE SEQUENCE [LARGE SCALE GENOMIC DNA]</scope>
    <source>
        <strain evidence="2">LF1</strain>
    </source>
</reference>
<keyword evidence="2" id="KW-1185">Reference proteome</keyword>
<dbReference type="OrthoDB" id="205196at1386"/>
<sequence>MRFRENGLKGKIKSTTITYHSSGQYYVSLKLEEIVDLVTPLDFSLIPNDQIIGLDLGLNHFYIDSNGKKVDNSLST</sequence>
<protein>
    <recommendedName>
        <fullName evidence="3">Transposase</fullName>
    </recommendedName>
</protein>
<organism evidence="1 2">
    <name type="scientific">Neobacillus massiliamazoniensis</name>
    <dbReference type="NCBI Taxonomy" id="1499688"/>
    <lineage>
        <taxon>Bacteria</taxon>
        <taxon>Bacillati</taxon>
        <taxon>Bacillota</taxon>
        <taxon>Bacilli</taxon>
        <taxon>Bacillales</taxon>
        <taxon>Bacillaceae</taxon>
        <taxon>Neobacillus</taxon>
    </lineage>
</organism>
<dbReference type="Proteomes" id="UP000199087">
    <property type="component" value="Unassembled WGS sequence"/>
</dbReference>
<evidence type="ECO:0000313" key="2">
    <source>
        <dbReference type="Proteomes" id="UP000199087"/>
    </source>
</evidence>
<evidence type="ECO:0008006" key="3">
    <source>
        <dbReference type="Google" id="ProtNLM"/>
    </source>
</evidence>